<dbReference type="EMBL" id="CP001848">
    <property type="protein sequence ID" value="ADB15827.1"/>
    <property type="molecule type" value="Genomic_DNA"/>
</dbReference>
<reference evidence="2 3" key="1">
    <citation type="journal article" date="2009" name="Stand. Genomic Sci.">
        <title>Complete genome sequence of Pirellula staleyi type strain (ATCC 27377).</title>
        <authorList>
            <person name="Clum A."/>
            <person name="Tindall B.J."/>
            <person name="Sikorski J."/>
            <person name="Ivanova N."/>
            <person name="Mavrommatis K."/>
            <person name="Lucas S."/>
            <person name="Glavina del Rio T."/>
            <person name="Nolan M."/>
            <person name="Chen F."/>
            <person name="Tice H."/>
            <person name="Pitluck S."/>
            <person name="Cheng J.F."/>
            <person name="Chertkov O."/>
            <person name="Brettin T."/>
            <person name="Han C."/>
            <person name="Detter J.C."/>
            <person name="Kuske C."/>
            <person name="Bruce D."/>
            <person name="Goodwin L."/>
            <person name="Ovchinikova G."/>
            <person name="Pati A."/>
            <person name="Mikhailova N."/>
            <person name="Chen A."/>
            <person name="Palaniappan K."/>
            <person name="Land M."/>
            <person name="Hauser L."/>
            <person name="Chang Y.J."/>
            <person name="Jeffries C.D."/>
            <person name="Chain P."/>
            <person name="Rohde M."/>
            <person name="Goker M."/>
            <person name="Bristow J."/>
            <person name="Eisen J.A."/>
            <person name="Markowitz V."/>
            <person name="Hugenholtz P."/>
            <person name="Kyrpides N.C."/>
            <person name="Klenk H.P."/>
            <person name="Lapidus A."/>
        </authorList>
    </citation>
    <scope>NUCLEOTIDE SEQUENCE [LARGE SCALE GENOMIC DNA]</scope>
    <source>
        <strain evidence="3">ATCC 27377 / DSM 6068 / ICPB 4128</strain>
    </source>
</reference>
<dbReference type="KEGG" id="psl:Psta_1145"/>
<organism evidence="2 3">
    <name type="scientific">Pirellula staleyi (strain ATCC 27377 / DSM 6068 / ICPB 4128)</name>
    <name type="common">Pirella staleyi</name>
    <dbReference type="NCBI Taxonomy" id="530564"/>
    <lineage>
        <taxon>Bacteria</taxon>
        <taxon>Pseudomonadati</taxon>
        <taxon>Planctomycetota</taxon>
        <taxon>Planctomycetia</taxon>
        <taxon>Pirellulales</taxon>
        <taxon>Pirellulaceae</taxon>
        <taxon>Pirellula</taxon>
    </lineage>
</organism>
<keyword evidence="3" id="KW-1185">Reference proteome</keyword>
<dbReference type="OrthoDB" id="5675294at2"/>
<feature type="compositionally biased region" description="Basic and acidic residues" evidence="1">
    <location>
        <begin position="168"/>
        <end position="179"/>
    </location>
</feature>
<sequence>MEYPRRLSFFSNRFADVFHSSGAIDELGSTAALLLWVVSSAEDKTRYHGPVKFWDSDLKQKVGLSSQRRFAAVRKLLVDAGWLVYYRSTQRAIGSYWVVIPQRFQEPIDFEPTAETIEANGAENCANEFENGAQKRANGANGALNGALNGAEKCAPSIPTPTPNTSLSKKESEREREAQPSKAHPPAEAIDLELAQQFFSDLRKLDEHRAEPDFETWAHEFEQLRKAGKPIAQIREVMDFVAGHVKHWRTRIESPQSLRENWDKLALECGAAKKARAATCSEIPDLTDDDVIKPPQHRGRRLYGNRQLPSMAGANYDPDAHLKDPDHGTF</sequence>
<dbReference type="Proteomes" id="UP000001887">
    <property type="component" value="Chromosome"/>
</dbReference>
<accession>D2R900</accession>
<dbReference type="AlphaFoldDB" id="D2R900"/>
<feature type="compositionally biased region" description="Basic and acidic residues" evidence="1">
    <location>
        <begin position="318"/>
        <end position="330"/>
    </location>
</feature>
<gene>
    <name evidence="2" type="ordered locus">Psta_1145</name>
</gene>
<feature type="region of interest" description="Disordered" evidence="1">
    <location>
        <begin position="288"/>
        <end position="330"/>
    </location>
</feature>
<dbReference type="eggNOG" id="ENOG503372U">
    <property type="taxonomic scope" value="Bacteria"/>
</dbReference>
<evidence type="ECO:0000313" key="3">
    <source>
        <dbReference type="Proteomes" id="UP000001887"/>
    </source>
</evidence>
<dbReference type="HOGENOM" id="CLU_841595_0_0_0"/>
<name>D2R900_PIRSD</name>
<feature type="region of interest" description="Disordered" evidence="1">
    <location>
        <begin position="151"/>
        <end position="187"/>
    </location>
</feature>
<dbReference type="STRING" id="530564.Psta_1145"/>
<protein>
    <submittedName>
        <fullName evidence="2">Uncharacterized protein</fullName>
    </submittedName>
</protein>
<proteinExistence type="predicted"/>
<evidence type="ECO:0000313" key="2">
    <source>
        <dbReference type="EMBL" id="ADB15827.1"/>
    </source>
</evidence>
<evidence type="ECO:0000256" key="1">
    <source>
        <dbReference type="SAM" id="MobiDB-lite"/>
    </source>
</evidence>